<evidence type="ECO:0000259" key="1">
    <source>
        <dbReference type="PROSITE" id="PS51186"/>
    </source>
</evidence>
<dbReference type="OrthoDB" id="41532at2759"/>
<dbReference type="STRING" id="569365.A0A0D2C9Z5"/>
<protein>
    <recommendedName>
        <fullName evidence="1">N-acetyltransferase domain-containing protein</fullName>
    </recommendedName>
</protein>
<name>A0A0D2C9Z5_9EURO</name>
<dbReference type="EMBL" id="KN847043">
    <property type="protein sequence ID" value="KIW27250.1"/>
    <property type="molecule type" value="Genomic_DNA"/>
</dbReference>
<dbReference type="PANTHER" id="PTHR47542:SF2">
    <property type="entry name" value="ACYL-COA N-ACYLTRANSFERASES (NAT) SUPERFAMILY PROTEIN"/>
    <property type="match status" value="1"/>
</dbReference>
<dbReference type="CDD" id="cd04301">
    <property type="entry name" value="NAT_SF"/>
    <property type="match status" value="1"/>
</dbReference>
<organism evidence="2 3">
    <name type="scientific">Cladophialophora immunda</name>
    <dbReference type="NCBI Taxonomy" id="569365"/>
    <lineage>
        <taxon>Eukaryota</taxon>
        <taxon>Fungi</taxon>
        <taxon>Dikarya</taxon>
        <taxon>Ascomycota</taxon>
        <taxon>Pezizomycotina</taxon>
        <taxon>Eurotiomycetes</taxon>
        <taxon>Chaetothyriomycetidae</taxon>
        <taxon>Chaetothyriales</taxon>
        <taxon>Herpotrichiellaceae</taxon>
        <taxon>Cladophialophora</taxon>
    </lineage>
</organism>
<dbReference type="VEuPathDB" id="FungiDB:PV07_07006"/>
<dbReference type="GO" id="GO:0016747">
    <property type="term" value="F:acyltransferase activity, transferring groups other than amino-acyl groups"/>
    <property type="evidence" value="ECO:0007669"/>
    <property type="project" value="InterPro"/>
</dbReference>
<keyword evidence="3" id="KW-1185">Reference proteome</keyword>
<accession>A0A0D2C9Z5</accession>
<dbReference type="RefSeq" id="XP_016247466.1">
    <property type="nucleotide sequence ID" value="XM_016394047.1"/>
</dbReference>
<dbReference type="InterPro" id="IPR000182">
    <property type="entry name" value="GNAT_dom"/>
</dbReference>
<gene>
    <name evidence="2" type="ORF">PV07_07006</name>
</gene>
<dbReference type="AlphaFoldDB" id="A0A0D2C9Z5"/>
<dbReference type="Pfam" id="PF00583">
    <property type="entry name" value="Acetyltransf_1"/>
    <property type="match status" value="1"/>
</dbReference>
<evidence type="ECO:0000313" key="3">
    <source>
        <dbReference type="Proteomes" id="UP000054466"/>
    </source>
</evidence>
<dbReference type="Gene3D" id="3.40.630.30">
    <property type="match status" value="1"/>
</dbReference>
<sequence>MSGKAATSPRDDASCQNTPLFHNLRQLPRSVIPRILQEMKSLERKAFASHEALPFDDRVLQQRNMEVVVGLSDQARCSPVVAYAVAVKWNHRLLLHKVCVSPAARGQGIGSLLLQKVIEDSKCWSCRAIDLWVDESNIIAQCLYSKCGFVVQEIVNDYYSPGKNGVKMVRVSQP</sequence>
<dbReference type="SUPFAM" id="SSF55729">
    <property type="entry name" value="Acyl-CoA N-acyltransferases (Nat)"/>
    <property type="match status" value="1"/>
</dbReference>
<dbReference type="PROSITE" id="PS51186">
    <property type="entry name" value="GNAT"/>
    <property type="match status" value="1"/>
</dbReference>
<feature type="domain" description="N-acetyltransferase" evidence="1">
    <location>
        <begin position="26"/>
        <end position="174"/>
    </location>
</feature>
<reference evidence="2 3" key="1">
    <citation type="submission" date="2015-01" db="EMBL/GenBank/DDBJ databases">
        <title>The Genome Sequence of Cladophialophora immunda CBS83496.</title>
        <authorList>
            <consortium name="The Broad Institute Genomics Platform"/>
            <person name="Cuomo C."/>
            <person name="de Hoog S."/>
            <person name="Gorbushina A."/>
            <person name="Stielow B."/>
            <person name="Teixiera M."/>
            <person name="Abouelleil A."/>
            <person name="Chapman S.B."/>
            <person name="Priest M."/>
            <person name="Young S.K."/>
            <person name="Wortman J."/>
            <person name="Nusbaum C."/>
            <person name="Birren B."/>
        </authorList>
    </citation>
    <scope>NUCLEOTIDE SEQUENCE [LARGE SCALE GENOMIC DNA]</scope>
    <source>
        <strain evidence="2 3">CBS 83496</strain>
    </source>
</reference>
<dbReference type="HOGENOM" id="CLU_013985_9_0_1"/>
<dbReference type="Proteomes" id="UP000054466">
    <property type="component" value="Unassembled WGS sequence"/>
</dbReference>
<dbReference type="InterPro" id="IPR016181">
    <property type="entry name" value="Acyl_CoA_acyltransferase"/>
</dbReference>
<dbReference type="GeneID" id="27346200"/>
<evidence type="ECO:0000313" key="2">
    <source>
        <dbReference type="EMBL" id="KIW27250.1"/>
    </source>
</evidence>
<proteinExistence type="predicted"/>
<dbReference type="PANTHER" id="PTHR47542">
    <property type="entry name" value="ACYL-COA N-ACYLTRANSFERASES (NAT) SUPERFAMILY PROTEIN"/>
    <property type="match status" value="1"/>
</dbReference>